<dbReference type="EMBL" id="ML986497">
    <property type="protein sequence ID" value="KAF2275500.1"/>
    <property type="molecule type" value="Genomic_DNA"/>
</dbReference>
<sequence>MLDSTQYSWVLMIPAFWPLLPTAETYRIGYGSPIPKTLMCTDPHGLREHPNSNDFEGCIELLVLQRAEDFVTSF</sequence>
<evidence type="ECO:0000313" key="2">
    <source>
        <dbReference type="Proteomes" id="UP000800097"/>
    </source>
</evidence>
<dbReference type="AlphaFoldDB" id="A0A6A6JFU6"/>
<dbReference type="Proteomes" id="UP000800097">
    <property type="component" value="Unassembled WGS sequence"/>
</dbReference>
<organism evidence="1 2">
    <name type="scientific">Westerdykella ornata</name>
    <dbReference type="NCBI Taxonomy" id="318751"/>
    <lineage>
        <taxon>Eukaryota</taxon>
        <taxon>Fungi</taxon>
        <taxon>Dikarya</taxon>
        <taxon>Ascomycota</taxon>
        <taxon>Pezizomycotina</taxon>
        <taxon>Dothideomycetes</taxon>
        <taxon>Pleosporomycetidae</taxon>
        <taxon>Pleosporales</taxon>
        <taxon>Sporormiaceae</taxon>
        <taxon>Westerdykella</taxon>
    </lineage>
</organism>
<name>A0A6A6JFU6_WESOR</name>
<proteinExistence type="predicted"/>
<keyword evidence="2" id="KW-1185">Reference proteome</keyword>
<evidence type="ECO:0000313" key="1">
    <source>
        <dbReference type="EMBL" id="KAF2275500.1"/>
    </source>
</evidence>
<protein>
    <submittedName>
        <fullName evidence="1">Uncharacterized protein</fullName>
    </submittedName>
</protein>
<gene>
    <name evidence="1" type="ORF">EI97DRAFT_77142</name>
</gene>
<accession>A0A6A6JFU6</accession>
<reference evidence="1" key="1">
    <citation type="journal article" date="2020" name="Stud. Mycol.">
        <title>101 Dothideomycetes genomes: a test case for predicting lifestyles and emergence of pathogens.</title>
        <authorList>
            <person name="Haridas S."/>
            <person name="Albert R."/>
            <person name="Binder M."/>
            <person name="Bloem J."/>
            <person name="Labutti K."/>
            <person name="Salamov A."/>
            <person name="Andreopoulos B."/>
            <person name="Baker S."/>
            <person name="Barry K."/>
            <person name="Bills G."/>
            <person name="Bluhm B."/>
            <person name="Cannon C."/>
            <person name="Castanera R."/>
            <person name="Culley D."/>
            <person name="Daum C."/>
            <person name="Ezra D."/>
            <person name="Gonzalez J."/>
            <person name="Henrissat B."/>
            <person name="Kuo A."/>
            <person name="Liang C."/>
            <person name="Lipzen A."/>
            <person name="Lutzoni F."/>
            <person name="Magnuson J."/>
            <person name="Mondo S."/>
            <person name="Nolan M."/>
            <person name="Ohm R."/>
            <person name="Pangilinan J."/>
            <person name="Park H.-J."/>
            <person name="Ramirez L."/>
            <person name="Alfaro M."/>
            <person name="Sun H."/>
            <person name="Tritt A."/>
            <person name="Yoshinaga Y."/>
            <person name="Zwiers L.-H."/>
            <person name="Turgeon B."/>
            <person name="Goodwin S."/>
            <person name="Spatafora J."/>
            <person name="Crous P."/>
            <person name="Grigoriev I."/>
        </authorList>
    </citation>
    <scope>NUCLEOTIDE SEQUENCE</scope>
    <source>
        <strain evidence="1">CBS 379.55</strain>
    </source>
</reference>
<dbReference type="RefSeq" id="XP_033653039.1">
    <property type="nucleotide sequence ID" value="XM_033803059.1"/>
</dbReference>
<dbReference type="GeneID" id="54556234"/>